<gene>
    <name evidence="1" type="ORF">H8A87_17975</name>
</gene>
<protein>
    <submittedName>
        <fullName evidence="1">Type VI secretion system baseplate subunit TssF</fullName>
    </submittedName>
</protein>
<dbReference type="Pfam" id="PF05947">
    <property type="entry name" value="T6SS_TssF"/>
    <property type="match status" value="1"/>
</dbReference>
<comment type="caution">
    <text evidence="1">The sequence shown here is derived from an EMBL/GenBank/DDBJ whole genome shotgun (WGS) entry which is preliminary data.</text>
</comment>
<proteinExistence type="predicted"/>
<accession>A0ABS0UC47</accession>
<dbReference type="PANTHER" id="PTHR35370">
    <property type="entry name" value="CYTOPLASMIC PROTEIN-RELATED-RELATED"/>
    <property type="match status" value="1"/>
</dbReference>
<keyword evidence="2" id="KW-1185">Reference proteome</keyword>
<evidence type="ECO:0000313" key="2">
    <source>
        <dbReference type="Proteomes" id="UP000696184"/>
    </source>
</evidence>
<sequence length="578" mass="65961">MDSFHFYFQWELDYLRQLEKLAGEEKSHLAKIFNGIDPDIERLNEGFAVLMARLHQKVDDAFPEITLPLLQRLKSLSIKGVPATSVVQFDVGEGVDFFCTLPRGTEVSSGMGTTFSTSRACDIEPLILISRDITYQAETTRITLTFQYTGMEDYWPIRPISLFLSPDEVLADMLMFALCRTLQGAELHHNGLTYPAEPLRFEPLSGSSRLILSPPVSVAGNWAPQMLMESLYLPHVHHFMTLALPTVMCDRLSMTETRQFSVTLKLNEVLPLSETQLADAFHLHCVPVVNIERESQVTLSFAPDTSRYSLPLLTGQGILSMTDLQLKDEPSVERGKRCQFHPMSQFTHFFRHADEEIWFYELGINRDALGRLEYELMFYDNHGRPMEQPPEQELTCHFVTFDVGLPVLVVGDICHTGEDIPDGLQVKNLTPTALSYPPVTDYSRYWGLLSHHAANGFWLNSVSALKQLLLDYDFYADLDRHTHRDIQRMTAGILAVQSTPGDWLIRGVPYRCVHVELTLDEAVYTSRGELFRFANILYQFLPFCLTEDMRMRMTVIGNVSNTRWLLSPCPLQGYRPIM</sequence>
<dbReference type="EMBL" id="JACOII010000066">
    <property type="protein sequence ID" value="MBI6550523.1"/>
    <property type="molecule type" value="Genomic_DNA"/>
</dbReference>
<organism evidence="1 2">
    <name type="scientific">Xenorhabdus lircayensis</name>
    <dbReference type="NCBI Taxonomy" id="2763499"/>
    <lineage>
        <taxon>Bacteria</taxon>
        <taxon>Pseudomonadati</taxon>
        <taxon>Pseudomonadota</taxon>
        <taxon>Gammaproteobacteria</taxon>
        <taxon>Enterobacterales</taxon>
        <taxon>Morganellaceae</taxon>
        <taxon>Xenorhabdus</taxon>
    </lineage>
</organism>
<evidence type="ECO:0000313" key="1">
    <source>
        <dbReference type="EMBL" id="MBI6550523.1"/>
    </source>
</evidence>
<name>A0ABS0UC47_9GAMM</name>
<dbReference type="InterPro" id="IPR010272">
    <property type="entry name" value="T6SS_TssF"/>
</dbReference>
<dbReference type="RefSeq" id="WP_198691288.1">
    <property type="nucleotide sequence ID" value="NZ_CAWPUD010000067.1"/>
</dbReference>
<dbReference type="PANTHER" id="PTHR35370:SF1">
    <property type="entry name" value="TYPE VI SECRETION SYSTEM COMPONENT TSSF1"/>
    <property type="match status" value="1"/>
</dbReference>
<dbReference type="Proteomes" id="UP000696184">
    <property type="component" value="Unassembled WGS sequence"/>
</dbReference>
<reference evidence="1 2" key="1">
    <citation type="submission" date="2020-08" db="EMBL/GenBank/DDBJ databases">
        <title>Description of Xenorhabdus lircayensis sp. nov., the symbiotic bacterium associated with the entomopathogenic nematode Steirnernema unicornum.</title>
        <authorList>
            <person name="Castaneda-Alvarez C."/>
            <person name="Prodan S."/>
            <person name="Zamorano A."/>
            <person name="San-Blas E."/>
            <person name="Aballay E."/>
        </authorList>
    </citation>
    <scope>NUCLEOTIDE SEQUENCE [LARGE SCALE GENOMIC DNA]</scope>
    <source>
        <strain evidence="1 2">VLS</strain>
    </source>
</reference>